<dbReference type="GO" id="GO:0006417">
    <property type="term" value="P:regulation of translation"/>
    <property type="evidence" value="ECO:0007669"/>
    <property type="project" value="UniProtKB-KW"/>
</dbReference>
<dbReference type="Pfam" id="PF02847">
    <property type="entry name" value="MA3"/>
    <property type="match status" value="2"/>
</dbReference>
<dbReference type="InterPro" id="IPR016024">
    <property type="entry name" value="ARM-type_fold"/>
</dbReference>
<dbReference type="GeneID" id="110251085"/>
<keyword evidence="2" id="KW-0396">Initiation factor</keyword>
<dbReference type="PROSITE" id="PS51366">
    <property type="entry name" value="MI"/>
    <property type="match status" value="2"/>
</dbReference>
<dbReference type="Proteomes" id="UP000887567">
    <property type="component" value="Unplaced"/>
</dbReference>
<sequence length="859" mass="98624">LTDQYFDRLAQIMSRPDLPARIRFMMQDVQELRDHKWIPRKHIRDVGPKTIYQIRQEVWQDFPGHPGSQMPPNSQMPRNSPPHPSGNWQGRPNYGSKGPLSSQSGRGLNDVFISENEGKGHMFDHDFGNGAIPDHQGPNYGSRYHEDDYDSFTTKDPWANLTISHSPQRGMSPSGSPTSTRHQQYGSRRPPPRPSPLNTDGEISLRPARDSMAAKTLGMTTRAQNQAKLVIYYIHEDILIEYLLKKEDSDAIKSLKNMKAEKYLKDLFLKVIFAGVNRNDEERLLIAQLIQAMYKEGLITKDIIMQGMRNVLEESLNDKDGQNTKEYIAGLSARTVIQGLVSLSEVGKMLEGEKYLNTLLMVLKKLEHMNGQEWLIGSFNESKINLLNCLPEKDRCNETMVEILEEQRIICSQSLAFLFPLLRIQAELYKKIEDDPNSSNIYKWIKENIDSTLQSQPEFVNVLTTCALKYATHDSTLAKGVDTTQAPDKDLIEKEKYAMRKMKEDILIEYLLKKEDSDAIKSLKNMKAEKYLKDLFLKVIFAGVNRNDEERLLIAQLIQAMYKEGLITKDIIMQGMRNVLEESLNDKDGQNTKEYIAGLSARTVIQGLVSLSEVGKMLEGEKYLNTLLMVLKKLEHMNGQEWLIGSFNESKINLLNCLPEKDRCNETMVEILEEQSLAFLFPLLRIQAELYKKIEDDPNSSNIYKWIKENIDSTLQSQPEFVNVLTTCALKYATHDSTLAKGVDTTQAPDKDLIEKEKYAMRKMKPLLDRFLHEKTSLQVRALYSLQVFCYTNSFPKGLLLRMFMLLYDLEIVEEEAYVKWKEDVNEDYPGKGKALFQVNTWLTWLETADEEGSESEPE</sequence>
<dbReference type="PANTHER" id="PTHR23253:SF9">
    <property type="entry name" value="EUKARYOTIC TRANSLATION INITIATION FACTOR 4 GAMMA 2"/>
    <property type="match status" value="1"/>
</dbReference>
<comment type="similarity">
    <text evidence="1">Belongs to the eukaryotic initiation factor 4G family.</text>
</comment>
<dbReference type="GO" id="GO:0003729">
    <property type="term" value="F:mRNA binding"/>
    <property type="evidence" value="ECO:0007669"/>
    <property type="project" value="TreeGrafter"/>
</dbReference>
<evidence type="ECO:0000313" key="9">
    <source>
        <dbReference type="Proteomes" id="UP000887567"/>
    </source>
</evidence>
<dbReference type="RefSeq" id="XP_028518589.1">
    <property type="nucleotide sequence ID" value="XM_028662788.1"/>
</dbReference>
<dbReference type="PROSITE" id="PS51363">
    <property type="entry name" value="W2"/>
    <property type="match status" value="1"/>
</dbReference>
<dbReference type="OrthoDB" id="514777at2759"/>
<evidence type="ECO:0008006" key="10">
    <source>
        <dbReference type="Google" id="ProtNLM"/>
    </source>
</evidence>
<dbReference type="GO" id="GO:0016281">
    <property type="term" value="C:eukaryotic translation initiation factor 4F complex"/>
    <property type="evidence" value="ECO:0007669"/>
    <property type="project" value="TreeGrafter"/>
</dbReference>
<dbReference type="KEGG" id="epa:110251085"/>
<dbReference type="InterPro" id="IPR003891">
    <property type="entry name" value="Initiation_fac_eIF4g_MI"/>
</dbReference>
<dbReference type="Pfam" id="PF02020">
    <property type="entry name" value="W2"/>
    <property type="match status" value="1"/>
</dbReference>
<dbReference type="InterPro" id="IPR003307">
    <property type="entry name" value="W2_domain"/>
</dbReference>
<feature type="domain" description="MI" evidence="7">
    <location>
        <begin position="498"/>
        <end position="619"/>
    </location>
</feature>
<dbReference type="SMART" id="SM00544">
    <property type="entry name" value="MA3"/>
    <property type="match status" value="2"/>
</dbReference>
<evidence type="ECO:0000259" key="6">
    <source>
        <dbReference type="PROSITE" id="PS51363"/>
    </source>
</evidence>
<dbReference type="GO" id="GO:0003743">
    <property type="term" value="F:translation initiation factor activity"/>
    <property type="evidence" value="ECO:0007669"/>
    <property type="project" value="UniProtKB-KW"/>
</dbReference>
<dbReference type="Gene3D" id="1.25.40.180">
    <property type="match status" value="4"/>
</dbReference>
<organism evidence="8 9">
    <name type="scientific">Exaiptasia diaphana</name>
    <name type="common">Tropical sea anemone</name>
    <name type="synonym">Aiptasia pulchella</name>
    <dbReference type="NCBI Taxonomy" id="2652724"/>
    <lineage>
        <taxon>Eukaryota</taxon>
        <taxon>Metazoa</taxon>
        <taxon>Cnidaria</taxon>
        <taxon>Anthozoa</taxon>
        <taxon>Hexacorallia</taxon>
        <taxon>Actiniaria</taxon>
        <taxon>Aiptasiidae</taxon>
        <taxon>Exaiptasia</taxon>
    </lineage>
</organism>
<feature type="region of interest" description="Disordered" evidence="5">
    <location>
        <begin position="61"/>
        <end position="206"/>
    </location>
</feature>
<evidence type="ECO:0000256" key="3">
    <source>
        <dbReference type="ARBA" id="ARBA00022845"/>
    </source>
</evidence>
<keyword evidence="4" id="KW-0648">Protein biosynthesis</keyword>
<evidence type="ECO:0000256" key="1">
    <source>
        <dbReference type="ARBA" id="ARBA00005775"/>
    </source>
</evidence>
<evidence type="ECO:0000256" key="4">
    <source>
        <dbReference type="ARBA" id="ARBA00022917"/>
    </source>
</evidence>
<dbReference type="EnsemblMetazoa" id="XM_028662788.1">
    <property type="protein sequence ID" value="XP_028518589.1"/>
    <property type="gene ID" value="LOC110251085"/>
</dbReference>
<feature type="compositionally biased region" description="Polar residues" evidence="5">
    <location>
        <begin position="161"/>
        <end position="186"/>
    </location>
</feature>
<dbReference type="FunFam" id="1.25.40.180:FF:000007">
    <property type="entry name" value="Eukaryotic translation initiation factor 4 gamma 2"/>
    <property type="match status" value="1"/>
</dbReference>
<dbReference type="AlphaFoldDB" id="A0A913YTS0"/>
<dbReference type="CDD" id="cd11559">
    <property type="entry name" value="W2_eIF4G1_like"/>
    <property type="match status" value="1"/>
</dbReference>
<evidence type="ECO:0000256" key="5">
    <source>
        <dbReference type="SAM" id="MobiDB-lite"/>
    </source>
</evidence>
<feature type="domain" description="W2" evidence="6">
    <location>
        <begin position="670"/>
        <end position="856"/>
    </location>
</feature>
<evidence type="ECO:0000256" key="2">
    <source>
        <dbReference type="ARBA" id="ARBA00022540"/>
    </source>
</evidence>
<name>A0A913YTS0_EXADI</name>
<proteinExistence type="inferred from homology"/>
<evidence type="ECO:0000259" key="7">
    <source>
        <dbReference type="PROSITE" id="PS51366"/>
    </source>
</evidence>
<feature type="domain" description="MI" evidence="7">
    <location>
        <begin position="230"/>
        <end position="351"/>
    </location>
</feature>
<accession>A0A913YTS0</accession>
<evidence type="ECO:0000313" key="8">
    <source>
        <dbReference type="EnsemblMetazoa" id="XP_028518589.1"/>
    </source>
</evidence>
<feature type="compositionally biased region" description="Basic and acidic residues" evidence="5">
    <location>
        <begin position="116"/>
        <end position="127"/>
    </location>
</feature>
<keyword evidence="9" id="KW-1185">Reference proteome</keyword>
<dbReference type="SUPFAM" id="SSF48371">
    <property type="entry name" value="ARM repeat"/>
    <property type="match status" value="5"/>
</dbReference>
<protein>
    <recommendedName>
        <fullName evidence="10">Eukaryotic translation initiation factor 4 gamma 2</fullName>
    </recommendedName>
</protein>
<keyword evidence="3" id="KW-0810">Translation regulation</keyword>
<reference evidence="8" key="1">
    <citation type="submission" date="2022-11" db="UniProtKB">
        <authorList>
            <consortium name="EnsemblMetazoa"/>
        </authorList>
    </citation>
    <scope>IDENTIFICATION</scope>
</reference>
<dbReference type="PANTHER" id="PTHR23253">
    <property type="entry name" value="EUKARYOTIC TRANSLATION INITIATION FACTOR 4 GAMMA"/>
    <property type="match status" value="1"/>
</dbReference>
<dbReference type="SMART" id="SM00515">
    <property type="entry name" value="eIF5C"/>
    <property type="match status" value="1"/>
</dbReference>